<dbReference type="InterPro" id="IPR042115">
    <property type="entry name" value="PriA_3primeBD_sf"/>
</dbReference>
<dbReference type="GO" id="GO:0006270">
    <property type="term" value="P:DNA replication initiation"/>
    <property type="evidence" value="ECO:0007669"/>
    <property type="project" value="TreeGrafter"/>
</dbReference>
<dbReference type="GO" id="GO:0008270">
    <property type="term" value="F:zinc ion binding"/>
    <property type="evidence" value="ECO:0007669"/>
    <property type="project" value="UniProtKB-UniRule"/>
</dbReference>
<dbReference type="Pfam" id="PF17764">
    <property type="entry name" value="PriA_3primeBD"/>
    <property type="match status" value="1"/>
</dbReference>
<evidence type="ECO:0000256" key="6">
    <source>
        <dbReference type="ARBA" id="ARBA00022840"/>
    </source>
</evidence>
<keyword evidence="3 8" id="KW-0479">Metal-binding</keyword>
<dbReference type="EMBL" id="BMDC01000001">
    <property type="protein sequence ID" value="GGH57694.1"/>
    <property type="molecule type" value="Genomic_DNA"/>
</dbReference>
<dbReference type="RefSeq" id="WP_188358584.1">
    <property type="nucleotide sequence ID" value="NZ_BMDC01000001.1"/>
</dbReference>
<comment type="caution">
    <text evidence="8">As this protein does not have any detectable helicase domains, it probably does not have helicase activity.</text>
</comment>
<dbReference type="GO" id="GO:0003677">
    <property type="term" value="F:DNA binding"/>
    <property type="evidence" value="ECO:0007669"/>
    <property type="project" value="UniProtKB-UniRule"/>
</dbReference>
<feature type="binding site" evidence="8">
    <location>
        <position position="452"/>
    </location>
    <ligand>
        <name>Zn(2+)</name>
        <dbReference type="ChEBI" id="CHEBI:29105"/>
        <label>1</label>
    </ligand>
</feature>
<keyword evidence="1 8" id="KW-0639">Primosome</keyword>
<keyword evidence="2 8" id="KW-0235">DNA replication</keyword>
<evidence type="ECO:0000256" key="1">
    <source>
        <dbReference type="ARBA" id="ARBA00022515"/>
    </source>
</evidence>
<evidence type="ECO:0000313" key="10">
    <source>
        <dbReference type="EMBL" id="GGH57694.1"/>
    </source>
</evidence>
<keyword evidence="5 8" id="KW-0862">Zinc</keyword>
<protein>
    <recommendedName>
        <fullName evidence="8">Probable replication restart protein PriA</fullName>
    </recommendedName>
    <alternativeName>
        <fullName evidence="8">Putative ATP-dependent DNA helicase PriA</fullName>
    </alternativeName>
</protein>
<dbReference type="AlphaFoldDB" id="A0A917IM43"/>
<comment type="caution">
    <text evidence="10">The sequence shown here is derived from an EMBL/GenBank/DDBJ whole genome shotgun (WGS) entry which is preliminary data.</text>
</comment>
<dbReference type="InterPro" id="IPR005259">
    <property type="entry name" value="PriA"/>
</dbReference>
<dbReference type="SUPFAM" id="SSF52540">
    <property type="entry name" value="P-loop containing nucleoside triphosphate hydrolases"/>
    <property type="match status" value="1"/>
</dbReference>
<proteinExistence type="inferred from homology"/>
<comment type="cofactor">
    <cofactor evidence="8">
        <name>Zn(2+)</name>
        <dbReference type="ChEBI" id="CHEBI:29105"/>
    </cofactor>
    <text evidence="8">Binds 2 zinc ions per subunit.</text>
</comment>
<dbReference type="InterPro" id="IPR041222">
    <property type="entry name" value="PriA_3primeBD"/>
</dbReference>
<evidence type="ECO:0000313" key="11">
    <source>
        <dbReference type="Proteomes" id="UP000600171"/>
    </source>
</evidence>
<evidence type="ECO:0000256" key="3">
    <source>
        <dbReference type="ARBA" id="ARBA00022723"/>
    </source>
</evidence>
<evidence type="ECO:0000256" key="8">
    <source>
        <dbReference type="HAMAP-Rule" id="MF_00983"/>
    </source>
</evidence>
<feature type="binding site" evidence="8">
    <location>
        <position position="440"/>
    </location>
    <ligand>
        <name>Zn(2+)</name>
        <dbReference type="ChEBI" id="CHEBI:29105"/>
        <label>2</label>
    </ligand>
</feature>
<evidence type="ECO:0000259" key="9">
    <source>
        <dbReference type="Pfam" id="PF17764"/>
    </source>
</evidence>
<name>A0A917IM43_9MICC</name>
<reference evidence="10 11" key="1">
    <citation type="journal article" date="2014" name="Int. J. Syst. Evol. Microbiol.">
        <title>Complete genome sequence of Corynebacterium casei LMG S-19264T (=DSM 44701T), isolated from a smear-ripened cheese.</title>
        <authorList>
            <consortium name="US DOE Joint Genome Institute (JGI-PGF)"/>
            <person name="Walter F."/>
            <person name="Albersmeier A."/>
            <person name="Kalinowski J."/>
            <person name="Ruckert C."/>
        </authorList>
    </citation>
    <scope>NUCLEOTIDE SEQUENCE [LARGE SCALE GENOMIC DNA]</scope>
    <source>
        <strain evidence="10 11">CCM 8669</strain>
    </source>
</reference>
<dbReference type="Proteomes" id="UP000600171">
    <property type="component" value="Unassembled WGS sequence"/>
</dbReference>
<accession>A0A917IM43</accession>
<dbReference type="Gene3D" id="3.40.50.300">
    <property type="entry name" value="P-loop containing nucleotide triphosphate hydrolases"/>
    <property type="match status" value="1"/>
</dbReference>
<feature type="binding site" evidence="8">
    <location>
        <position position="443"/>
    </location>
    <ligand>
        <name>Zn(2+)</name>
        <dbReference type="ChEBI" id="CHEBI:29105"/>
        <label>2</label>
    </ligand>
</feature>
<comment type="similarity">
    <text evidence="8">Belongs to the helicase family. PriA subfamily.</text>
</comment>
<comment type="subunit">
    <text evidence="8">Component of the replication restart primosome.</text>
</comment>
<keyword evidence="4 8" id="KW-0547">Nucleotide-binding</keyword>
<dbReference type="InterPro" id="IPR027417">
    <property type="entry name" value="P-loop_NTPase"/>
</dbReference>
<dbReference type="PANTHER" id="PTHR30580">
    <property type="entry name" value="PRIMOSOMAL PROTEIN N"/>
    <property type="match status" value="1"/>
</dbReference>
<evidence type="ECO:0000256" key="5">
    <source>
        <dbReference type="ARBA" id="ARBA00022833"/>
    </source>
</evidence>
<feature type="binding site" evidence="8">
    <location>
        <position position="416"/>
    </location>
    <ligand>
        <name>Zn(2+)</name>
        <dbReference type="ChEBI" id="CHEBI:29105"/>
        <label>1</label>
    </ligand>
</feature>
<keyword evidence="11" id="KW-1185">Reference proteome</keyword>
<dbReference type="HAMAP" id="MF_00983">
    <property type="entry name" value="PriA"/>
    <property type="match status" value="1"/>
</dbReference>
<comment type="function">
    <text evidence="8">Initiates the restart of stalled replication forks, which reloads the replicative helicase on sites other than the origin of replication. Recognizes and binds to abandoned replication forks and remodels them to uncover a helicase loading site. Promotes assembly of the primosome at these replication forks.</text>
</comment>
<feature type="domain" description="Primosomal protein N' 3' DNA-binding" evidence="9">
    <location>
        <begin position="43"/>
        <end position="135"/>
    </location>
</feature>
<dbReference type="GO" id="GO:0006310">
    <property type="term" value="P:DNA recombination"/>
    <property type="evidence" value="ECO:0007669"/>
    <property type="project" value="InterPro"/>
</dbReference>
<dbReference type="Gene3D" id="3.40.1440.60">
    <property type="entry name" value="PriA, 3(prime) DNA-binding domain"/>
    <property type="match status" value="1"/>
</dbReference>
<dbReference type="GO" id="GO:0043138">
    <property type="term" value="F:3'-5' DNA helicase activity"/>
    <property type="evidence" value="ECO:0007669"/>
    <property type="project" value="TreeGrafter"/>
</dbReference>
<evidence type="ECO:0000256" key="4">
    <source>
        <dbReference type="ARBA" id="ARBA00022741"/>
    </source>
</evidence>
<dbReference type="GO" id="GO:0006269">
    <property type="term" value="P:DNA replication, synthesis of primer"/>
    <property type="evidence" value="ECO:0007669"/>
    <property type="project" value="UniProtKB-KW"/>
</dbReference>
<feature type="binding site" evidence="8">
    <location>
        <position position="425"/>
    </location>
    <ligand>
        <name>Zn(2+)</name>
        <dbReference type="ChEBI" id="CHEBI:29105"/>
        <label>2</label>
    </ligand>
</feature>
<feature type="binding site" evidence="8">
    <location>
        <position position="422"/>
    </location>
    <ligand>
        <name>Zn(2+)</name>
        <dbReference type="ChEBI" id="CHEBI:29105"/>
        <label>2</label>
    </ligand>
</feature>
<dbReference type="GO" id="GO:0006302">
    <property type="term" value="P:double-strand break repair"/>
    <property type="evidence" value="ECO:0007669"/>
    <property type="project" value="InterPro"/>
</dbReference>
<keyword evidence="6 8" id="KW-0067">ATP-binding</keyword>
<feature type="binding site" evidence="8">
    <location>
        <position position="413"/>
    </location>
    <ligand>
        <name>Zn(2+)</name>
        <dbReference type="ChEBI" id="CHEBI:29105"/>
        <label>1</label>
    </ligand>
</feature>
<dbReference type="GO" id="GO:0005524">
    <property type="term" value="F:ATP binding"/>
    <property type="evidence" value="ECO:0007669"/>
    <property type="project" value="UniProtKB-UniRule"/>
</dbReference>
<dbReference type="PANTHER" id="PTHR30580:SF0">
    <property type="entry name" value="PRIMOSOMAL PROTEIN N"/>
    <property type="match status" value="1"/>
</dbReference>
<sequence>MTAQESPQTDLFEGISDLKAPQTLGGREVASQYPVAQVVLESDVPHLDRLFDYLVPADLDELAQPGTRVRVKFGGQRMSGYLRNRVETSGYAGNLKFLEQVVSPIPVVPPETFELGDLLAARCASVLSNVLRLAVVPRIASVEKPYLAADYQPQPPARLEPVDLNVFEFYEGGMNFAQALTAGQAPRAVMTVLPGSARSSWEDILARSLVAAAATGRSAIAVVPDYKDLARLEKALDRLVGAEAYATLTGHQKPADRYRSYLRALYGEVRIVVGTRSAAYAPVENLGLVVCWDDGDSNLVEQRSPYCHVRDVLLLRASQTGAAALFAGFAMSSEAARLVKTRWATYLGAPRQLLREHTPHVLSTGDDLQLARDPLAAVARIPHLAFSEARKALARGPVLVQVSRAGYVPTFACSRCRMPARCTTCRGPLRQQGANGVISCGWCGRLVHDWHCTECGFDRWRTTSAGALRTAEELGRAFPNVPVVSSSGEHILTDVGPEPALVVATPGAEPVAEGGYAAALLLDADSMIQRDSLRAPETALRKWLNAAALVRPRTAGGTVVITAGQSMALEALIRWDPTRFALWELEERAELSLPPAVRTASITGTEQAVLAFLELAQLPESVTVRGPIEVESFGEQAEQELSRALLFFSYASAAEVTSQLRATRASSAALRLESVNIRCDGLDIL</sequence>
<keyword evidence="7 8" id="KW-0238">DNA-binding</keyword>
<evidence type="ECO:0000256" key="7">
    <source>
        <dbReference type="ARBA" id="ARBA00023125"/>
    </source>
</evidence>
<evidence type="ECO:0000256" key="2">
    <source>
        <dbReference type="ARBA" id="ARBA00022705"/>
    </source>
</evidence>
<gene>
    <name evidence="8 10" type="primary">priA</name>
    <name evidence="10" type="ORF">GCM10007359_03110</name>
</gene>
<feature type="binding site" evidence="8">
    <location>
        <position position="455"/>
    </location>
    <ligand>
        <name>Zn(2+)</name>
        <dbReference type="ChEBI" id="CHEBI:29105"/>
        <label>1</label>
    </ligand>
</feature>
<dbReference type="GO" id="GO:1990077">
    <property type="term" value="C:primosome complex"/>
    <property type="evidence" value="ECO:0007669"/>
    <property type="project" value="UniProtKB-UniRule"/>
</dbReference>
<organism evidence="10 11">
    <name type="scientific">Rothia aerolata</name>
    <dbReference type="NCBI Taxonomy" id="1812262"/>
    <lineage>
        <taxon>Bacteria</taxon>
        <taxon>Bacillati</taxon>
        <taxon>Actinomycetota</taxon>
        <taxon>Actinomycetes</taxon>
        <taxon>Micrococcales</taxon>
        <taxon>Micrococcaceae</taxon>
        <taxon>Rothia</taxon>
    </lineage>
</organism>